<accession>A0A507ZDK2</accession>
<protein>
    <submittedName>
        <fullName evidence="1">Uncharacterized protein</fullName>
    </submittedName>
</protein>
<sequence>MINFKNKIAIGSLMLAGVFATSCEDDYDFADTSNQKAVITASQTNYSGSEGDTIYMDFQVQNPATNPMDFKFEVKEGTTANMEDFSVGDGHLVADYGDPANFMYTADGFVESFQVPVYLYRNLSENEGSQSIELNMSATGSRLGLTKDGGIDLTIVVEDEVTDEFVIRLAWDAEYTDEDGDTHSFCDFDLDLELLNANNNVIATSYSSCPEEINIFPGDLPDGTYQIQTSFYYNGGSALPVDYESIPAELIVAKRGVFASTIDLSGIWTDFAGGLDPDGDGTIDDPSAYAIPATFEISGNTYTVMNANGNVIGQGRASTSNTNGLN</sequence>
<dbReference type="OrthoDB" id="1359955at2"/>
<dbReference type="RefSeq" id="WP_141422471.1">
    <property type="nucleotide sequence ID" value="NZ_VIAR01000013.1"/>
</dbReference>
<dbReference type="PROSITE" id="PS51257">
    <property type="entry name" value="PROKAR_LIPOPROTEIN"/>
    <property type="match status" value="1"/>
</dbReference>
<dbReference type="Proteomes" id="UP000317169">
    <property type="component" value="Unassembled WGS sequence"/>
</dbReference>
<dbReference type="Gene3D" id="2.60.120.380">
    <property type="match status" value="1"/>
</dbReference>
<proteinExistence type="predicted"/>
<name>A0A507ZDK2_9FLAO</name>
<evidence type="ECO:0000313" key="1">
    <source>
        <dbReference type="EMBL" id="TQD34821.1"/>
    </source>
</evidence>
<comment type="caution">
    <text evidence="1">The sequence shown here is derived from an EMBL/GenBank/DDBJ whole genome shotgun (WGS) entry which is preliminary data.</text>
</comment>
<reference evidence="1 2" key="1">
    <citation type="submission" date="2019-06" db="EMBL/GenBank/DDBJ databases">
        <title>Flavibacter putida gen. nov., sp. nov., a novel marine bacterium of the family Flavobacteriaceae isolated from coastal seawater.</title>
        <authorList>
            <person name="Feng X."/>
        </authorList>
    </citation>
    <scope>NUCLEOTIDE SEQUENCE [LARGE SCALE GENOMIC DNA]</scope>
    <source>
        <strain evidence="1 2">PLHSN227</strain>
    </source>
</reference>
<evidence type="ECO:0000313" key="2">
    <source>
        <dbReference type="Proteomes" id="UP000317169"/>
    </source>
</evidence>
<dbReference type="AlphaFoldDB" id="A0A507ZDK2"/>
<keyword evidence="2" id="KW-1185">Reference proteome</keyword>
<organism evidence="1 2">
    <name type="scientific">Haloflavibacter putidus</name>
    <dbReference type="NCBI Taxonomy" id="2576776"/>
    <lineage>
        <taxon>Bacteria</taxon>
        <taxon>Pseudomonadati</taxon>
        <taxon>Bacteroidota</taxon>
        <taxon>Flavobacteriia</taxon>
        <taxon>Flavobacteriales</taxon>
        <taxon>Flavobacteriaceae</taxon>
        <taxon>Haloflavibacter</taxon>
    </lineage>
</organism>
<gene>
    <name evidence="1" type="ORF">FKR84_11545</name>
</gene>
<dbReference type="EMBL" id="VIAR01000013">
    <property type="protein sequence ID" value="TQD34821.1"/>
    <property type="molecule type" value="Genomic_DNA"/>
</dbReference>